<keyword evidence="1" id="KW-1133">Transmembrane helix</keyword>
<reference evidence="2" key="1">
    <citation type="journal article" date="2014" name="Int. J. Syst. Evol. Microbiol.">
        <title>Complete genome sequence of Corynebacterium casei LMG S-19264T (=DSM 44701T), isolated from a smear-ripened cheese.</title>
        <authorList>
            <consortium name="US DOE Joint Genome Institute (JGI-PGF)"/>
            <person name="Walter F."/>
            <person name="Albersmeier A."/>
            <person name="Kalinowski J."/>
            <person name="Ruckert C."/>
        </authorList>
    </citation>
    <scope>NUCLEOTIDE SEQUENCE</scope>
    <source>
        <strain evidence="2">VKM Ac-1020</strain>
    </source>
</reference>
<dbReference type="RefSeq" id="WP_271173304.1">
    <property type="nucleotide sequence ID" value="NZ_BSEJ01000007.1"/>
</dbReference>
<dbReference type="EMBL" id="BSEJ01000007">
    <property type="protein sequence ID" value="GLJ61594.1"/>
    <property type="molecule type" value="Genomic_DNA"/>
</dbReference>
<feature type="transmembrane region" description="Helical" evidence="1">
    <location>
        <begin position="79"/>
        <end position="105"/>
    </location>
</feature>
<sequence length="467" mass="47939">MTALAAERTAPPAPLGQGSGRAPVLRLTWHLSRPSAQSAAALALPAVAFAVTTALLLTVLGGVLMFWAWPVDDAGIVPLYQVLSVVALAILAVPLMALGGAAARLSARRRDDRLATLRLLGATPRLVTIMTVLESTAVAVAGALVGIVLYLGLMPFVGLIPFLGRPIGAASLWVGPGPLLGVVAAVGAVAALSAGLGLRRVNISPLGVRTRQEAPRLHWLRAVIAVAVVAGAYAVLSALGALPGYAAVVIAVGGCFAAGVGVLGLIGPWAIGVHARLRVKRATTPERLIAARAVLESPKAAWRQVGGMAMTTFVAVVGGSGMAFAEATPAGEGAEAYLMVDVRTGILITLVVSFLMVACSVGVNQAAAILDRRGLYVALDRIGMPRATMEAARTRATMGPLLFTVIVSALAGGALVFPLLGMSLILAPISILVMVACFALGILLVWLALRATRPVLTRVLRDPERTE</sequence>
<dbReference type="Proteomes" id="UP001142462">
    <property type="component" value="Unassembled WGS sequence"/>
</dbReference>
<evidence type="ECO:0000313" key="3">
    <source>
        <dbReference type="Proteomes" id="UP001142462"/>
    </source>
</evidence>
<gene>
    <name evidence="2" type="ORF">GCM10017576_17240</name>
</gene>
<accession>A0A9W6H3Z8</accession>
<feature type="transmembrane region" description="Helical" evidence="1">
    <location>
        <begin position="219"/>
        <end position="239"/>
    </location>
</feature>
<feature type="transmembrane region" description="Helical" evidence="1">
    <location>
        <begin position="39"/>
        <end position="67"/>
    </location>
</feature>
<feature type="transmembrane region" description="Helical" evidence="1">
    <location>
        <begin position="345"/>
        <end position="363"/>
    </location>
</feature>
<organism evidence="2 3">
    <name type="scientific">Microbacterium barkeri</name>
    <dbReference type="NCBI Taxonomy" id="33917"/>
    <lineage>
        <taxon>Bacteria</taxon>
        <taxon>Bacillati</taxon>
        <taxon>Actinomycetota</taxon>
        <taxon>Actinomycetes</taxon>
        <taxon>Micrococcales</taxon>
        <taxon>Microbacteriaceae</taxon>
        <taxon>Microbacterium</taxon>
    </lineage>
</organism>
<proteinExistence type="predicted"/>
<keyword evidence="1" id="KW-0812">Transmembrane</keyword>
<feature type="transmembrane region" description="Helical" evidence="1">
    <location>
        <begin position="126"/>
        <end position="153"/>
    </location>
</feature>
<feature type="transmembrane region" description="Helical" evidence="1">
    <location>
        <begin position="173"/>
        <end position="198"/>
    </location>
</feature>
<feature type="transmembrane region" description="Helical" evidence="1">
    <location>
        <begin position="305"/>
        <end position="325"/>
    </location>
</feature>
<feature type="transmembrane region" description="Helical" evidence="1">
    <location>
        <begin position="426"/>
        <end position="449"/>
    </location>
</feature>
<feature type="transmembrane region" description="Helical" evidence="1">
    <location>
        <begin position="401"/>
        <end position="420"/>
    </location>
</feature>
<name>A0A9W6H3Z8_9MICO</name>
<feature type="transmembrane region" description="Helical" evidence="1">
    <location>
        <begin position="245"/>
        <end position="271"/>
    </location>
</feature>
<dbReference type="GO" id="GO:0005886">
    <property type="term" value="C:plasma membrane"/>
    <property type="evidence" value="ECO:0007669"/>
    <property type="project" value="UniProtKB-SubCell"/>
</dbReference>
<evidence type="ECO:0000313" key="2">
    <source>
        <dbReference type="EMBL" id="GLJ61594.1"/>
    </source>
</evidence>
<dbReference type="AlphaFoldDB" id="A0A9W6H3Z8"/>
<reference evidence="2" key="2">
    <citation type="submission" date="2023-01" db="EMBL/GenBank/DDBJ databases">
        <authorList>
            <person name="Sun Q."/>
            <person name="Evtushenko L."/>
        </authorList>
    </citation>
    <scope>NUCLEOTIDE SEQUENCE</scope>
    <source>
        <strain evidence="2">VKM Ac-1020</strain>
    </source>
</reference>
<keyword evidence="3" id="KW-1185">Reference proteome</keyword>
<comment type="caution">
    <text evidence="2">The sequence shown here is derived from an EMBL/GenBank/DDBJ whole genome shotgun (WGS) entry which is preliminary data.</text>
</comment>
<keyword evidence="1" id="KW-0472">Membrane</keyword>
<protein>
    <submittedName>
        <fullName evidence="2">Transporter</fullName>
    </submittedName>
</protein>
<evidence type="ECO:0000256" key="1">
    <source>
        <dbReference type="SAM" id="Phobius"/>
    </source>
</evidence>